<comment type="catalytic activity">
    <reaction evidence="20">
        <text>(R)-4'-phospho-S-sulfopantetheine + H2O = (R)-S-sulfopantetheine + phosphate</text>
        <dbReference type="Rhea" id="RHEA:68340"/>
        <dbReference type="ChEBI" id="CHEBI:15377"/>
        <dbReference type="ChEBI" id="CHEBI:43474"/>
        <dbReference type="ChEBI" id="CHEBI:177302"/>
        <dbReference type="ChEBI" id="CHEBI:177303"/>
    </reaction>
    <physiologicalReaction direction="left-to-right" evidence="20">
        <dbReference type="Rhea" id="RHEA:68341"/>
    </physiologicalReaction>
</comment>
<keyword evidence="12" id="KW-0378">Hydrolase</keyword>
<gene>
    <name evidence="24" type="primary">PANK4</name>
    <name evidence="24" type="synonym">pank4</name>
</gene>
<keyword evidence="10" id="KW-0479">Metal-binding</keyword>
<dbReference type="Gene3D" id="3.40.50.10880">
    <property type="entry name" value="Uncharacterised protein PF01937, DUF89, domain 3"/>
    <property type="match status" value="1"/>
</dbReference>
<evidence type="ECO:0000256" key="17">
    <source>
        <dbReference type="ARBA" id="ARBA00023211"/>
    </source>
</evidence>
<evidence type="ECO:0000256" key="22">
    <source>
        <dbReference type="ARBA" id="ARBA00046055"/>
    </source>
</evidence>
<keyword evidence="17" id="KW-0464">Manganese</keyword>
<evidence type="ECO:0000256" key="12">
    <source>
        <dbReference type="ARBA" id="ARBA00022801"/>
    </source>
</evidence>
<dbReference type="GO" id="GO:0004594">
    <property type="term" value="F:pantothenate kinase activity"/>
    <property type="evidence" value="ECO:0007669"/>
    <property type="project" value="TreeGrafter"/>
</dbReference>
<name>A0A667ZS45_9TELE</name>
<keyword evidence="13" id="KW-0067">ATP-binding</keyword>
<evidence type="ECO:0000256" key="1">
    <source>
        <dbReference type="ARBA" id="ARBA00001936"/>
    </source>
</evidence>
<evidence type="ECO:0000256" key="20">
    <source>
        <dbReference type="ARBA" id="ARBA00029347"/>
    </source>
</evidence>
<evidence type="ECO:0000256" key="7">
    <source>
        <dbReference type="ARBA" id="ARBA00022490"/>
    </source>
</evidence>
<comment type="subunit">
    <text evidence="5">Homodimer. Interacts with PKM.</text>
</comment>
<dbReference type="GeneTree" id="ENSGT00940000158896"/>
<keyword evidence="14" id="KW-0007">Acetylation</keyword>
<dbReference type="InterPro" id="IPR036075">
    <property type="entry name" value="ARMT-1-like_metal-bd_sf"/>
</dbReference>
<comment type="cofactor">
    <cofactor evidence="2">
        <name>Ni(2+)</name>
        <dbReference type="ChEBI" id="CHEBI:49786"/>
    </cofactor>
</comment>
<comment type="function">
    <text evidence="22">Phosphatase which shows a preference for 4'-phosphopantetheine and its oxidatively damaged forms (sulfonate or S-sulfonate), providing strong indirect evidence that the phosphatase activity pre-empts damage in the coenzyme A (CoA) pathway. Hydrolyzing excess 4'-phosphopantetheine could constitute a directed overflow mechanism to prevent its oxidation to the S-sulfonate, sulfonate, or other forms. Hydrolyzing 4'-phosphopantetheine sulfonate or S-sulfonate would forestall their conversion to inactive forms of CoA and acyl carrier protein. May play a role in the physiological regulation of CoA intracellular levels.</text>
</comment>
<evidence type="ECO:0000256" key="21">
    <source>
        <dbReference type="ARBA" id="ARBA00032948"/>
    </source>
</evidence>
<organism evidence="24 25">
    <name type="scientific">Myripristis murdjan</name>
    <name type="common">pinecone soldierfish</name>
    <dbReference type="NCBI Taxonomy" id="586833"/>
    <lineage>
        <taxon>Eukaryota</taxon>
        <taxon>Metazoa</taxon>
        <taxon>Chordata</taxon>
        <taxon>Craniata</taxon>
        <taxon>Vertebrata</taxon>
        <taxon>Euteleostomi</taxon>
        <taxon>Actinopterygii</taxon>
        <taxon>Neopterygii</taxon>
        <taxon>Teleostei</taxon>
        <taxon>Neoteleostei</taxon>
        <taxon>Acanthomorphata</taxon>
        <taxon>Holocentriformes</taxon>
        <taxon>Holocentridae</taxon>
        <taxon>Myripristis</taxon>
    </lineage>
</organism>
<keyword evidence="16" id="KW-0944">Nitration</keyword>
<feature type="domain" description="Damage-control phosphatase ARMT1-like metal-binding" evidence="23">
    <location>
        <begin position="566"/>
        <end position="704"/>
    </location>
</feature>
<dbReference type="GO" id="GO:0046872">
    <property type="term" value="F:metal ion binding"/>
    <property type="evidence" value="ECO:0007669"/>
    <property type="project" value="UniProtKB-KW"/>
</dbReference>
<dbReference type="GO" id="GO:0005634">
    <property type="term" value="C:nucleus"/>
    <property type="evidence" value="ECO:0007669"/>
    <property type="project" value="TreeGrafter"/>
</dbReference>
<reference evidence="24" key="1">
    <citation type="submission" date="2019-06" db="EMBL/GenBank/DDBJ databases">
        <authorList>
            <consortium name="Wellcome Sanger Institute Data Sharing"/>
        </authorList>
    </citation>
    <scope>NUCLEOTIDE SEQUENCE [LARGE SCALE GENOMIC DNA]</scope>
</reference>
<dbReference type="Gene3D" id="1.20.1700.10">
    <property type="entry name" value="AF1104-like"/>
    <property type="match status" value="1"/>
</dbReference>
<reference evidence="24" key="2">
    <citation type="submission" date="2025-08" db="UniProtKB">
        <authorList>
            <consortium name="Ensembl"/>
        </authorList>
    </citation>
    <scope>IDENTIFICATION</scope>
</reference>
<accession>A0A667ZS45</accession>
<evidence type="ECO:0000256" key="13">
    <source>
        <dbReference type="ARBA" id="ARBA00022840"/>
    </source>
</evidence>
<evidence type="ECO:0000256" key="5">
    <source>
        <dbReference type="ARBA" id="ARBA00011388"/>
    </source>
</evidence>
<comment type="cofactor">
    <cofactor evidence="1">
        <name>Mn(2+)</name>
        <dbReference type="ChEBI" id="CHEBI:29035"/>
    </cofactor>
</comment>
<keyword evidence="15" id="KW-0173">Coenzyme A biosynthesis</keyword>
<dbReference type="FunFam" id="3.30.420.40:FF:000067">
    <property type="entry name" value="Pantothenate kinase 4"/>
    <property type="match status" value="1"/>
</dbReference>
<dbReference type="Proteomes" id="UP000472263">
    <property type="component" value="Chromosome 5"/>
</dbReference>
<protein>
    <recommendedName>
        <fullName evidence="6">4'-phosphopantetheine phosphatase</fullName>
    </recommendedName>
    <alternativeName>
        <fullName evidence="21">Inactive pantothenic acid kinase 4</fullName>
    </alternativeName>
</protein>
<dbReference type="GO" id="GO:0005524">
    <property type="term" value="F:ATP binding"/>
    <property type="evidence" value="ECO:0007669"/>
    <property type="project" value="UniProtKB-KW"/>
</dbReference>
<dbReference type="Pfam" id="PF03630">
    <property type="entry name" value="Fumble"/>
    <property type="match status" value="1"/>
</dbReference>
<comment type="subcellular location">
    <subcellularLocation>
        <location evidence="3">Cytoplasm</location>
    </subcellularLocation>
</comment>
<dbReference type="GO" id="GO:0015937">
    <property type="term" value="P:coenzyme A biosynthetic process"/>
    <property type="evidence" value="ECO:0007669"/>
    <property type="project" value="UniProtKB-KW"/>
</dbReference>
<comment type="catalytic activity">
    <reaction evidence="18">
        <text>(R)-4'-phosphopantetheine + H2O = (R)-pantetheine + phosphate</text>
        <dbReference type="Rhea" id="RHEA:68328"/>
        <dbReference type="ChEBI" id="CHEBI:15377"/>
        <dbReference type="ChEBI" id="CHEBI:16753"/>
        <dbReference type="ChEBI" id="CHEBI:43474"/>
        <dbReference type="ChEBI" id="CHEBI:61723"/>
    </reaction>
    <physiologicalReaction direction="left-to-right" evidence="18">
        <dbReference type="Rhea" id="RHEA:68329"/>
    </physiologicalReaction>
</comment>
<sequence length="729" mass="81535">MAECVRVEGSSHSMDKSITLPPDEIFRNLENAKRFAIDIGGSLTKLAYYSTVQHKVAKVRSFDHTAKVPSDKLYEISVQEEITARLHFIKFENAYIETCLDFIKDHLVNTETKVIKATGGGAHKFKDLIEKKLGLKVDKEDEMTCLIKGCNFVLKNIPHEAFVYAKHADSEFRFQNTHPDIFPYLLVNIGSGVSIVKVESEDKFERIGGSSIGGGTFWGLGALLTKTKRFDELLQLASKGQHTSVDMLVKDIYGGSYGSLGLTGDLIASSFGKSATADKDFSKEDMAKSLLHMISNDIGQLACLYAKLHNLSRVYFGGFFIRGHPVTMHTITYSINFFTKGEVQALFLRHEGYLGAIGAFLKGAEEDNPNQYSWGENYAGSSGLMSVSPDINPMQRARSGTFDMLEMDRLERQLVNLPLLQDASSYIPDTVDLTEDALAREYWLSCFEEALDGVVKRAVASQPDIPEAAERAEKFRQKYRHKLQTLRHQPFAYGSLTVRSLLDTREHCLNEFNFPDPYSKIKQRENDVALKYYQKAVKSLEELSWEERQFALVRVELTAGPFCEQLDNSGMDIILGVMPFVRELLCRGTEVVLASNSGPALNDVTNGELQILTERIAAMDPVIQSGLKEDRLTLVQSGSSSPCLDLSRLDKVLAMVVRERQTDLVIIEGMGRAIHTNYYAMLTCESLKMAVIKNSWLADRLGGKLFSVVFKYEDPTRKPSKDTVALTPS</sequence>
<dbReference type="FunFam" id="1.20.1700.10:FF:000001">
    <property type="entry name" value="Pantothenate kinase 4"/>
    <property type="match status" value="1"/>
</dbReference>
<dbReference type="CDD" id="cd24123">
    <property type="entry name" value="ASKHA_NBD_PanK-II_Pank4"/>
    <property type="match status" value="1"/>
</dbReference>
<proteinExistence type="inferred from homology"/>
<reference evidence="24" key="3">
    <citation type="submission" date="2025-09" db="UniProtKB">
        <authorList>
            <consortium name="Ensembl"/>
        </authorList>
    </citation>
    <scope>IDENTIFICATION</scope>
</reference>
<evidence type="ECO:0000256" key="19">
    <source>
        <dbReference type="ARBA" id="ARBA00029319"/>
    </source>
</evidence>
<evidence type="ECO:0000256" key="4">
    <source>
        <dbReference type="ARBA" id="ARBA00005538"/>
    </source>
</evidence>
<keyword evidence="11" id="KW-0547">Nucleotide-binding</keyword>
<evidence type="ECO:0000313" key="24">
    <source>
        <dbReference type="Ensembl" id="ENSMMDP00005043667.1"/>
    </source>
</evidence>
<keyword evidence="25" id="KW-1185">Reference proteome</keyword>
<feature type="domain" description="Damage-control phosphatase ARMT1-like metal-binding" evidence="23">
    <location>
        <begin position="449"/>
        <end position="557"/>
    </location>
</feature>
<dbReference type="PANTHER" id="PTHR12280">
    <property type="entry name" value="PANTOTHENATE KINASE"/>
    <property type="match status" value="1"/>
</dbReference>
<dbReference type="SUPFAM" id="SSF111321">
    <property type="entry name" value="AF1104-like"/>
    <property type="match status" value="1"/>
</dbReference>
<dbReference type="GO" id="GO:0005829">
    <property type="term" value="C:cytosol"/>
    <property type="evidence" value="ECO:0007669"/>
    <property type="project" value="TreeGrafter"/>
</dbReference>
<evidence type="ECO:0000256" key="14">
    <source>
        <dbReference type="ARBA" id="ARBA00022990"/>
    </source>
</evidence>
<evidence type="ECO:0000256" key="3">
    <source>
        <dbReference type="ARBA" id="ARBA00004496"/>
    </source>
</evidence>
<evidence type="ECO:0000256" key="8">
    <source>
        <dbReference type="ARBA" id="ARBA00022553"/>
    </source>
</evidence>
<dbReference type="PANTHER" id="PTHR12280:SF20">
    <property type="entry name" value="4'-PHOSPHOPANTETHEINE PHOSPHATASE"/>
    <property type="match status" value="1"/>
</dbReference>
<evidence type="ECO:0000256" key="18">
    <source>
        <dbReference type="ARBA" id="ARBA00029312"/>
    </source>
</evidence>
<dbReference type="Gene3D" id="3.30.420.40">
    <property type="match status" value="1"/>
</dbReference>
<dbReference type="Pfam" id="PF01937">
    <property type="entry name" value="ARMT1-like_dom"/>
    <property type="match status" value="2"/>
</dbReference>
<comment type="similarity">
    <text evidence="4">In the N-terminal section; belongs to the type II pantothenate kinase family.</text>
</comment>
<dbReference type="NCBIfam" id="TIGR00555">
    <property type="entry name" value="panK_eukar"/>
    <property type="match status" value="1"/>
</dbReference>
<evidence type="ECO:0000256" key="2">
    <source>
        <dbReference type="ARBA" id="ARBA00001967"/>
    </source>
</evidence>
<evidence type="ECO:0000313" key="25">
    <source>
        <dbReference type="Proteomes" id="UP000472263"/>
    </source>
</evidence>
<dbReference type="FunFam" id="3.40.50.10880:FF:000001">
    <property type="entry name" value="Pantothenate kinase 4"/>
    <property type="match status" value="1"/>
</dbReference>
<dbReference type="InterPro" id="IPR002791">
    <property type="entry name" value="ARMT1-like_metal-bd"/>
</dbReference>
<dbReference type="Gene3D" id="3.30.420.510">
    <property type="match status" value="1"/>
</dbReference>
<keyword evidence="7" id="KW-0963">Cytoplasm</keyword>
<dbReference type="InterPro" id="IPR035073">
    <property type="entry name" value="At2g17340_3_helix_bundle"/>
</dbReference>
<evidence type="ECO:0000256" key="16">
    <source>
        <dbReference type="ARBA" id="ARBA00023074"/>
    </source>
</evidence>
<keyword evidence="8" id="KW-0597">Phosphoprotein</keyword>
<keyword evidence="9" id="KW-0533">Nickel</keyword>
<evidence type="ECO:0000256" key="6">
    <source>
        <dbReference type="ARBA" id="ARBA00019490"/>
    </source>
</evidence>
<evidence type="ECO:0000256" key="9">
    <source>
        <dbReference type="ARBA" id="ARBA00022596"/>
    </source>
</evidence>
<dbReference type="InterPro" id="IPR004567">
    <property type="entry name" value="Type_II_PanK"/>
</dbReference>
<evidence type="ECO:0000256" key="11">
    <source>
        <dbReference type="ARBA" id="ARBA00022741"/>
    </source>
</evidence>
<dbReference type="InterPro" id="IPR043129">
    <property type="entry name" value="ATPase_NBD"/>
</dbReference>
<dbReference type="Ensembl" id="ENSMMDT00005044545.1">
    <property type="protein sequence ID" value="ENSMMDP00005043667.1"/>
    <property type="gene ID" value="ENSMMDG00005019559.1"/>
</dbReference>
<dbReference type="GO" id="GO:0016787">
    <property type="term" value="F:hydrolase activity"/>
    <property type="evidence" value="ECO:0007669"/>
    <property type="project" value="UniProtKB-KW"/>
</dbReference>
<dbReference type="FunFam" id="3.30.420.510:FF:000002">
    <property type="entry name" value="Pantothenate kinase 4"/>
    <property type="match status" value="1"/>
</dbReference>
<dbReference type="SUPFAM" id="SSF53067">
    <property type="entry name" value="Actin-like ATPase domain"/>
    <property type="match status" value="2"/>
</dbReference>
<evidence type="ECO:0000259" key="23">
    <source>
        <dbReference type="Pfam" id="PF01937"/>
    </source>
</evidence>
<comment type="catalytic activity">
    <reaction evidence="19">
        <text>(R)-4'-phosphopantetheine sulfonate + H2O = (R)-pantetheine sulfonate + phosphate</text>
        <dbReference type="Rhea" id="RHEA:68336"/>
        <dbReference type="ChEBI" id="CHEBI:15377"/>
        <dbReference type="ChEBI" id="CHEBI:43474"/>
        <dbReference type="ChEBI" id="CHEBI:177300"/>
        <dbReference type="ChEBI" id="CHEBI:177301"/>
    </reaction>
    <physiologicalReaction direction="left-to-right" evidence="19">
        <dbReference type="Rhea" id="RHEA:68337"/>
    </physiologicalReaction>
</comment>
<evidence type="ECO:0000256" key="15">
    <source>
        <dbReference type="ARBA" id="ARBA00022993"/>
    </source>
</evidence>
<dbReference type="AlphaFoldDB" id="A0A667ZS45"/>
<evidence type="ECO:0000256" key="10">
    <source>
        <dbReference type="ARBA" id="ARBA00022723"/>
    </source>
</evidence>